<evidence type="ECO:0000256" key="1">
    <source>
        <dbReference type="SAM" id="Phobius"/>
    </source>
</evidence>
<name>A0A2H6DIQ3_TETHA</name>
<feature type="transmembrane region" description="Helical" evidence="1">
    <location>
        <begin position="38"/>
        <end position="67"/>
    </location>
</feature>
<feature type="transmembrane region" description="Helical" evidence="1">
    <location>
        <begin position="73"/>
        <end position="96"/>
    </location>
</feature>
<reference evidence="2 3" key="1">
    <citation type="submission" date="2016-05" db="EMBL/GenBank/DDBJ databases">
        <title>Whole genome sequencing of Tetragenococcus halophilus subsp. halophilus NISL 7118.</title>
        <authorList>
            <person name="Shiwa Y."/>
            <person name="Nishimura I."/>
            <person name="Yoshikawa H."/>
            <person name="Koyama Y."/>
            <person name="Oguma T."/>
        </authorList>
    </citation>
    <scope>NUCLEOTIDE SEQUENCE [LARGE SCALE GENOMIC DNA]</scope>
    <source>
        <strain evidence="2 3">NISL 7118</strain>
    </source>
</reference>
<organism evidence="2 3">
    <name type="scientific">Tetragenococcus halophilus subsp. halophilus</name>
    <dbReference type="NCBI Taxonomy" id="1513897"/>
    <lineage>
        <taxon>Bacteria</taxon>
        <taxon>Bacillati</taxon>
        <taxon>Bacillota</taxon>
        <taxon>Bacilli</taxon>
        <taxon>Lactobacillales</taxon>
        <taxon>Enterococcaceae</taxon>
        <taxon>Tetragenococcus</taxon>
    </lineage>
</organism>
<feature type="transmembrane region" description="Helical" evidence="1">
    <location>
        <begin position="184"/>
        <end position="205"/>
    </location>
</feature>
<dbReference type="EMBL" id="BDEC01000034">
    <property type="protein sequence ID" value="GBD68111.1"/>
    <property type="molecule type" value="Genomic_DNA"/>
</dbReference>
<accession>A0A2H6DIQ3</accession>
<keyword evidence="1" id="KW-1133">Transmembrane helix</keyword>
<keyword evidence="3" id="KW-1185">Reference proteome</keyword>
<keyword evidence="1" id="KW-0812">Transmembrane</keyword>
<evidence type="ECO:0000313" key="2">
    <source>
        <dbReference type="EMBL" id="GBD68111.1"/>
    </source>
</evidence>
<proteinExistence type="predicted"/>
<dbReference type="RefSeq" id="WP_103100182.1">
    <property type="nucleotide sequence ID" value="NZ_BDEB01000220.1"/>
</dbReference>
<evidence type="ECO:0000313" key="3">
    <source>
        <dbReference type="Proteomes" id="UP000236214"/>
    </source>
</evidence>
<protein>
    <recommendedName>
        <fullName evidence="4">Beta-carotene 15,15'-monooxygenase</fullName>
    </recommendedName>
</protein>
<keyword evidence="1" id="KW-0472">Membrane</keyword>
<feature type="transmembrane region" description="Helical" evidence="1">
    <location>
        <begin position="155"/>
        <end position="177"/>
    </location>
</feature>
<gene>
    <name evidence="2" type="ORF">TEHN7118_0917</name>
</gene>
<evidence type="ECO:0008006" key="4">
    <source>
        <dbReference type="Google" id="ProtNLM"/>
    </source>
</evidence>
<comment type="caution">
    <text evidence="2">The sequence shown here is derived from an EMBL/GenBank/DDBJ whole genome shotgun (WGS) entry which is preliminary data.</text>
</comment>
<dbReference type="Proteomes" id="UP000236214">
    <property type="component" value="Unassembled WGS sequence"/>
</dbReference>
<feature type="transmembrane region" description="Helical" evidence="1">
    <location>
        <begin position="211"/>
        <end position="230"/>
    </location>
</feature>
<sequence>MGSINQNQKEFSYENKKSQIKQLGYQQMLKDQRLKHSYVQLFFSTIKFISLKIWLMQLLSFLLSAWVLANFPLIQVITPVIQTVTFILLFSILFFADELFKSFTTGMWELEQTLRYDVRQHILMKLLLFGLIDMFVMLSLSAIAFQVMPVHFVSILFYLLVPYNLVCLLVFSIVTVWRNKFNKILIWLITGSTILGVMGIITLIDVYQVDIIYWILTYFVTIILVFSVIYSQIRTNRWEMI</sequence>
<dbReference type="AlphaFoldDB" id="A0A2H6DIQ3"/>
<feature type="transmembrane region" description="Helical" evidence="1">
    <location>
        <begin position="126"/>
        <end position="149"/>
    </location>
</feature>